<dbReference type="Gene3D" id="3.40.1350.120">
    <property type="match status" value="1"/>
</dbReference>
<accession>A0A1G7YB72</accession>
<keyword evidence="2" id="KW-1185">Reference proteome</keyword>
<evidence type="ECO:0000313" key="2">
    <source>
        <dbReference type="Proteomes" id="UP000198779"/>
    </source>
</evidence>
<proteinExistence type="predicted"/>
<gene>
    <name evidence="1" type="ORF">SAMN04487901_11326</name>
</gene>
<protein>
    <submittedName>
        <fullName evidence="1">Uncharacterized protein</fullName>
    </submittedName>
</protein>
<dbReference type="EMBL" id="FNCQ01000013">
    <property type="protein sequence ID" value="SDG93742.1"/>
    <property type="molecule type" value="Genomic_DNA"/>
</dbReference>
<reference evidence="2" key="1">
    <citation type="submission" date="2016-10" db="EMBL/GenBank/DDBJ databases">
        <authorList>
            <person name="Varghese N."/>
            <person name="Submissions S."/>
        </authorList>
    </citation>
    <scope>NUCLEOTIDE SEQUENCE [LARGE SCALE GENOMIC DNA]</scope>
    <source>
        <strain evidence="2">BP1-148</strain>
    </source>
</reference>
<dbReference type="Proteomes" id="UP000198779">
    <property type="component" value="Unassembled WGS sequence"/>
</dbReference>
<sequence>MITPADFIEDEIYGQRLLISVNADQRELHSNIRAARAILHSFADITIIINSHTFSFGHKNPEYTIDGELGDRKGILGERGITAGFKAAKKQGCKIVVIDLDEHILQVRSFELSKYISRRKADFVNGMIAECFVVYNGEAVVVNASIQTRQEIMSTIEQLNPGDPSY</sequence>
<dbReference type="STRING" id="645274.SAMN04487901_11326"/>
<evidence type="ECO:0000313" key="1">
    <source>
        <dbReference type="EMBL" id="SDG93742.1"/>
    </source>
</evidence>
<organism evidence="1 2">
    <name type="scientific">Prevotella communis</name>
    <dbReference type="NCBI Taxonomy" id="2913614"/>
    <lineage>
        <taxon>Bacteria</taxon>
        <taxon>Pseudomonadati</taxon>
        <taxon>Bacteroidota</taxon>
        <taxon>Bacteroidia</taxon>
        <taxon>Bacteroidales</taxon>
        <taxon>Prevotellaceae</taxon>
        <taxon>Prevotella</taxon>
    </lineage>
</organism>
<name>A0A1G7YB72_9BACT</name>
<dbReference type="AlphaFoldDB" id="A0A1G7YB72"/>
<dbReference type="RefSeq" id="WP_091818444.1">
    <property type="nucleotide sequence ID" value="NZ_FNCQ01000013.1"/>
</dbReference>